<proteinExistence type="predicted"/>
<reference evidence="1 2" key="1">
    <citation type="journal article" date="2019" name="Int. J. Syst. Evol. Microbiol.">
        <title>The Global Catalogue of Microorganisms (GCM) 10K type strain sequencing project: providing services to taxonomists for standard genome sequencing and annotation.</title>
        <authorList>
            <consortium name="The Broad Institute Genomics Platform"/>
            <consortium name="The Broad Institute Genome Sequencing Center for Infectious Disease"/>
            <person name="Wu L."/>
            <person name="Ma J."/>
        </authorList>
    </citation>
    <scope>NUCLEOTIDE SEQUENCE [LARGE SCALE GENOMIC DNA]</scope>
    <source>
        <strain evidence="1 2">JCM 11444</strain>
    </source>
</reference>
<protein>
    <submittedName>
        <fullName evidence="1">Uncharacterized protein</fullName>
    </submittedName>
</protein>
<gene>
    <name evidence="1" type="ORF">GCM10009575_014230</name>
</gene>
<dbReference type="EMBL" id="BAAAID010000005">
    <property type="protein sequence ID" value="GAA0920942.1"/>
    <property type="molecule type" value="Genomic_DNA"/>
</dbReference>
<organism evidence="1 2">
    <name type="scientific">Streptomyces rhizosphaericus</name>
    <dbReference type="NCBI Taxonomy" id="114699"/>
    <lineage>
        <taxon>Bacteria</taxon>
        <taxon>Bacillati</taxon>
        <taxon>Actinomycetota</taxon>
        <taxon>Actinomycetes</taxon>
        <taxon>Kitasatosporales</taxon>
        <taxon>Streptomycetaceae</taxon>
        <taxon>Streptomyces</taxon>
        <taxon>Streptomyces violaceusniger group</taxon>
    </lineage>
</organism>
<keyword evidence="2" id="KW-1185">Reference proteome</keyword>
<accession>A0ABN1P0X1</accession>
<comment type="caution">
    <text evidence="1">The sequence shown here is derived from an EMBL/GenBank/DDBJ whole genome shotgun (WGS) entry which is preliminary data.</text>
</comment>
<sequence>MTAEFPPIDRDKSPLIDADHDPVRIADALRGSPHILGARAEPGSDRVTFTWRNADDPDSVVFNAAADLLEHIAGTWGQQDDPTRQRAVALALALGV</sequence>
<dbReference type="Proteomes" id="UP001500418">
    <property type="component" value="Unassembled WGS sequence"/>
</dbReference>
<evidence type="ECO:0000313" key="1">
    <source>
        <dbReference type="EMBL" id="GAA0920942.1"/>
    </source>
</evidence>
<evidence type="ECO:0000313" key="2">
    <source>
        <dbReference type="Proteomes" id="UP001500418"/>
    </source>
</evidence>
<name>A0ABN1P0X1_9ACTN</name>